<dbReference type="GO" id="GO:0019825">
    <property type="term" value="F:oxygen binding"/>
    <property type="evidence" value="ECO:0007669"/>
    <property type="project" value="InterPro"/>
</dbReference>
<feature type="binding site" description="distal binding residue" evidence="5">
    <location>
        <position position="107"/>
    </location>
    <ligand>
        <name>heme</name>
        <dbReference type="ChEBI" id="CHEBI:30413"/>
    </ligand>
    <ligandPart>
        <name>Fe</name>
        <dbReference type="ChEBI" id="CHEBI:18248"/>
    </ligandPart>
</feature>
<keyword evidence="1" id="KW-0813">Transport</keyword>
<keyword evidence="4 5" id="KW-0408">Iron</keyword>
<protein>
    <recommendedName>
        <fullName evidence="7">Cyanoglobin Hemoglobin-like protein HbN</fullName>
    </recommendedName>
</protein>
<dbReference type="Gene3D" id="1.10.490.10">
    <property type="entry name" value="Globins"/>
    <property type="match status" value="1"/>
</dbReference>
<sequence>MTWCCCSATVNGVTPVHHAPGGHPGRNTMAEQTLYERLGGAYGIAGAVDVLVDRLFANAAVNANEAVHAHHGVAANAPGYKFLVTAWSIEATGGPSCYPGQDMVKAHDELRIDEAGFDAVALEIAATLSHLGVPAAEHREFMDIIESYRPQVVQAA</sequence>
<dbReference type="GO" id="GO:0046872">
    <property type="term" value="F:metal ion binding"/>
    <property type="evidence" value="ECO:0007669"/>
    <property type="project" value="UniProtKB-KW"/>
</dbReference>
<keyword evidence="2 5" id="KW-0349">Heme</keyword>
<gene>
    <name evidence="6" type="ORF">AVDCRST_MAG54-2220</name>
</gene>
<keyword evidence="3 5" id="KW-0479">Metal-binding</keyword>
<evidence type="ECO:0000256" key="3">
    <source>
        <dbReference type="ARBA" id="ARBA00022723"/>
    </source>
</evidence>
<evidence type="ECO:0000256" key="5">
    <source>
        <dbReference type="PIRSR" id="PIRSR601486-1"/>
    </source>
</evidence>
<dbReference type="Pfam" id="PF01152">
    <property type="entry name" value="Bac_globin"/>
    <property type="match status" value="1"/>
</dbReference>
<evidence type="ECO:0000256" key="2">
    <source>
        <dbReference type="ARBA" id="ARBA00022617"/>
    </source>
</evidence>
<organism evidence="6">
    <name type="scientific">uncultured Actinomycetospora sp</name>
    <dbReference type="NCBI Taxonomy" id="1135996"/>
    <lineage>
        <taxon>Bacteria</taxon>
        <taxon>Bacillati</taxon>
        <taxon>Actinomycetota</taxon>
        <taxon>Actinomycetes</taxon>
        <taxon>Pseudonocardiales</taxon>
        <taxon>Pseudonocardiaceae</taxon>
        <taxon>Actinomycetospora</taxon>
        <taxon>environmental samples</taxon>
    </lineage>
</organism>
<evidence type="ECO:0000313" key="6">
    <source>
        <dbReference type="EMBL" id="CAA9255710.1"/>
    </source>
</evidence>
<dbReference type="EMBL" id="CADCTH010000288">
    <property type="protein sequence ID" value="CAA9255710.1"/>
    <property type="molecule type" value="Genomic_DNA"/>
</dbReference>
<accession>A0A6J4IP75</accession>
<proteinExistence type="predicted"/>
<dbReference type="AlphaFoldDB" id="A0A6J4IP75"/>
<dbReference type="CDD" id="cd00454">
    <property type="entry name" value="TrHb1_N"/>
    <property type="match status" value="1"/>
</dbReference>
<name>A0A6J4IP75_9PSEU</name>
<evidence type="ECO:0000256" key="4">
    <source>
        <dbReference type="ARBA" id="ARBA00023004"/>
    </source>
</evidence>
<reference evidence="6" key="1">
    <citation type="submission" date="2020-02" db="EMBL/GenBank/DDBJ databases">
        <authorList>
            <person name="Meier V. D."/>
        </authorList>
    </citation>
    <scope>NUCLEOTIDE SEQUENCE</scope>
    <source>
        <strain evidence="6">AVDCRST_MAG54</strain>
    </source>
</reference>
<dbReference type="InterPro" id="IPR009050">
    <property type="entry name" value="Globin-like_sf"/>
</dbReference>
<evidence type="ECO:0000256" key="1">
    <source>
        <dbReference type="ARBA" id="ARBA00022448"/>
    </source>
</evidence>
<dbReference type="InterPro" id="IPR001486">
    <property type="entry name" value="Hemoglobin_trunc"/>
</dbReference>
<dbReference type="SUPFAM" id="SSF46458">
    <property type="entry name" value="Globin-like"/>
    <property type="match status" value="1"/>
</dbReference>
<dbReference type="InterPro" id="IPR012292">
    <property type="entry name" value="Globin/Proto"/>
</dbReference>
<dbReference type="GO" id="GO:0020037">
    <property type="term" value="F:heme binding"/>
    <property type="evidence" value="ECO:0007669"/>
    <property type="project" value="InterPro"/>
</dbReference>
<evidence type="ECO:0008006" key="7">
    <source>
        <dbReference type="Google" id="ProtNLM"/>
    </source>
</evidence>